<keyword evidence="1" id="KW-0812">Transmembrane</keyword>
<keyword evidence="1" id="KW-1133">Transmembrane helix</keyword>
<name>A0A955L040_9BACT</name>
<protein>
    <submittedName>
        <fullName evidence="2">Uncharacterized protein</fullName>
    </submittedName>
</protein>
<dbReference type="InterPro" id="IPR011042">
    <property type="entry name" value="6-blade_b-propeller_TolB-like"/>
</dbReference>
<dbReference type="Gene3D" id="2.120.10.30">
    <property type="entry name" value="TolB, C-terminal domain"/>
    <property type="match status" value="1"/>
</dbReference>
<dbReference type="SUPFAM" id="SSF82171">
    <property type="entry name" value="DPP6 N-terminal domain-like"/>
    <property type="match status" value="1"/>
</dbReference>
<keyword evidence="1" id="KW-0472">Membrane</keyword>
<proteinExistence type="predicted"/>
<evidence type="ECO:0000313" key="3">
    <source>
        <dbReference type="Proteomes" id="UP000760819"/>
    </source>
</evidence>
<dbReference type="AlphaFoldDB" id="A0A955L040"/>
<comment type="caution">
    <text evidence="2">The sequence shown here is derived from an EMBL/GenBank/DDBJ whole genome shotgun (WGS) entry which is preliminary data.</text>
</comment>
<reference evidence="2" key="1">
    <citation type="submission" date="2020-04" db="EMBL/GenBank/DDBJ databases">
        <authorList>
            <person name="Zhang T."/>
        </authorList>
    </citation>
    <scope>NUCLEOTIDE SEQUENCE</scope>
    <source>
        <strain evidence="2">HKST-UBA12</strain>
    </source>
</reference>
<dbReference type="EMBL" id="JAGQLI010000066">
    <property type="protein sequence ID" value="MCA9379051.1"/>
    <property type="molecule type" value="Genomic_DNA"/>
</dbReference>
<evidence type="ECO:0000313" key="2">
    <source>
        <dbReference type="EMBL" id="MCA9379051.1"/>
    </source>
</evidence>
<evidence type="ECO:0000256" key="1">
    <source>
        <dbReference type="SAM" id="Phobius"/>
    </source>
</evidence>
<sequence>MIEQIEGSNLVKLKYTAHKGPGVNTALLIFLAVTVVFGAVVIGTFLNSYIDNLNPVDLGVADSGDTTLDSAYWQVVSTRQSTETASAYDIDLESSIGNLRTYTGVRSFGLSNDGKMLAAVKEDNFLVIDLAADTTQATSIPYGISGNKAASISWSFDDKYFALGAIKTEDGTQHILVVSAAGEVYQDIQAGLAYKEFSSEKVIYPVYFSPTNYHLLARKYEQDNGAAKVSQMPVTLAIYQVDGRSIWEETIRGSALDSSELIYGWGGSGKQIVYAAVAANTPVNFADQHLFTMLNVDLDN</sequence>
<accession>A0A955L040</accession>
<dbReference type="Proteomes" id="UP000760819">
    <property type="component" value="Unassembled WGS sequence"/>
</dbReference>
<gene>
    <name evidence="2" type="ORF">KC640_01350</name>
</gene>
<reference evidence="2" key="2">
    <citation type="journal article" date="2021" name="Microbiome">
        <title>Successional dynamics and alternative stable states in a saline activated sludge microbial community over 9 years.</title>
        <authorList>
            <person name="Wang Y."/>
            <person name="Ye J."/>
            <person name="Ju F."/>
            <person name="Liu L."/>
            <person name="Boyd J.A."/>
            <person name="Deng Y."/>
            <person name="Parks D.H."/>
            <person name="Jiang X."/>
            <person name="Yin X."/>
            <person name="Woodcroft B.J."/>
            <person name="Tyson G.W."/>
            <person name="Hugenholtz P."/>
            <person name="Polz M.F."/>
            <person name="Zhang T."/>
        </authorList>
    </citation>
    <scope>NUCLEOTIDE SEQUENCE</scope>
    <source>
        <strain evidence="2">HKST-UBA12</strain>
    </source>
</reference>
<organism evidence="2 3">
    <name type="scientific">Candidatus Dojkabacteria bacterium</name>
    <dbReference type="NCBI Taxonomy" id="2099670"/>
    <lineage>
        <taxon>Bacteria</taxon>
        <taxon>Candidatus Dojkabacteria</taxon>
    </lineage>
</organism>
<feature type="transmembrane region" description="Helical" evidence="1">
    <location>
        <begin position="21"/>
        <end position="46"/>
    </location>
</feature>